<dbReference type="eggNOG" id="KOG4232">
    <property type="taxonomic scope" value="Eukaryota"/>
</dbReference>
<keyword evidence="1" id="KW-0349">Heme</keyword>
<evidence type="ECO:0000313" key="7">
    <source>
        <dbReference type="Proteomes" id="UP000053201"/>
    </source>
</evidence>
<dbReference type="InterPro" id="IPR012171">
    <property type="entry name" value="Fatty_acid_desaturase"/>
</dbReference>
<evidence type="ECO:0000256" key="3">
    <source>
        <dbReference type="ARBA" id="ARBA00023004"/>
    </source>
</evidence>
<dbReference type="InterPro" id="IPR018506">
    <property type="entry name" value="Cyt_B5_heme-BS"/>
</dbReference>
<dbReference type="InterPro" id="IPR005804">
    <property type="entry name" value="FA_desaturase_dom"/>
</dbReference>
<dbReference type="EMBL" id="KQ257452">
    <property type="protein sequence ID" value="KND02875.1"/>
    <property type="molecule type" value="Genomic_DNA"/>
</dbReference>
<dbReference type="GO" id="GO:0006636">
    <property type="term" value="P:unsaturated fatty acid biosynthetic process"/>
    <property type="evidence" value="ECO:0007669"/>
    <property type="project" value="UniProtKB-ARBA"/>
</dbReference>
<dbReference type="PANTHER" id="PTHR19353:SF19">
    <property type="entry name" value="DELTA(5) FATTY ACID DESATURASE C-RELATED"/>
    <property type="match status" value="1"/>
</dbReference>
<evidence type="ECO:0000259" key="5">
    <source>
        <dbReference type="PROSITE" id="PS50255"/>
    </source>
</evidence>
<protein>
    <recommendedName>
        <fullName evidence="5">Cytochrome b5 heme-binding domain-containing protein</fullName>
    </recommendedName>
</protein>
<dbReference type="Gene3D" id="3.10.120.10">
    <property type="entry name" value="Cytochrome b5-like heme/steroid binding domain"/>
    <property type="match status" value="1"/>
</dbReference>
<dbReference type="AlphaFoldDB" id="A0A0L0HPI0"/>
<organism evidence="6 7">
    <name type="scientific">Spizellomyces punctatus (strain DAOM BR117)</name>
    <dbReference type="NCBI Taxonomy" id="645134"/>
    <lineage>
        <taxon>Eukaryota</taxon>
        <taxon>Fungi</taxon>
        <taxon>Fungi incertae sedis</taxon>
        <taxon>Chytridiomycota</taxon>
        <taxon>Chytridiomycota incertae sedis</taxon>
        <taxon>Chytridiomycetes</taxon>
        <taxon>Spizellomycetales</taxon>
        <taxon>Spizellomycetaceae</taxon>
        <taxon>Spizellomyces</taxon>
    </lineage>
</organism>
<dbReference type="OrthoDB" id="260519at2759"/>
<evidence type="ECO:0000256" key="1">
    <source>
        <dbReference type="ARBA" id="ARBA00022617"/>
    </source>
</evidence>
<keyword evidence="2" id="KW-0479">Metal-binding</keyword>
<accession>A0A0L0HPI0</accession>
<dbReference type="Proteomes" id="UP000053201">
    <property type="component" value="Unassembled WGS sequence"/>
</dbReference>
<keyword evidence="4" id="KW-1133">Transmembrane helix</keyword>
<dbReference type="GO" id="GO:0016020">
    <property type="term" value="C:membrane"/>
    <property type="evidence" value="ECO:0007669"/>
    <property type="project" value="TreeGrafter"/>
</dbReference>
<dbReference type="PROSITE" id="PS00191">
    <property type="entry name" value="CYTOCHROME_B5_1"/>
    <property type="match status" value="1"/>
</dbReference>
<feature type="domain" description="Cytochrome b5 heme-binding" evidence="5">
    <location>
        <begin position="9"/>
        <end position="94"/>
    </location>
</feature>
<dbReference type="GO" id="GO:0042759">
    <property type="term" value="P:long-chain fatty acid biosynthetic process"/>
    <property type="evidence" value="ECO:0007669"/>
    <property type="project" value="UniProtKB-ARBA"/>
</dbReference>
<dbReference type="RefSeq" id="XP_016610914.1">
    <property type="nucleotide sequence ID" value="XM_016757119.1"/>
</dbReference>
<dbReference type="VEuPathDB" id="FungiDB:SPPG_08969"/>
<dbReference type="SMART" id="SM01117">
    <property type="entry name" value="Cyt-b5"/>
    <property type="match status" value="1"/>
</dbReference>
<feature type="transmembrane region" description="Helical" evidence="4">
    <location>
        <begin position="104"/>
        <end position="122"/>
    </location>
</feature>
<dbReference type="GO" id="GO:0020037">
    <property type="term" value="F:heme binding"/>
    <property type="evidence" value="ECO:0007669"/>
    <property type="project" value="InterPro"/>
</dbReference>
<dbReference type="eggNOG" id="KOG0537">
    <property type="taxonomic scope" value="Eukaryota"/>
</dbReference>
<keyword evidence="4" id="KW-0472">Membrane</keyword>
<dbReference type="InParanoid" id="A0A0L0HPI0"/>
<dbReference type="InterPro" id="IPR001199">
    <property type="entry name" value="Cyt_B5-like_heme/steroid-bd"/>
</dbReference>
<dbReference type="PRINTS" id="PR00363">
    <property type="entry name" value="CYTOCHROMEB5"/>
</dbReference>
<dbReference type="GO" id="GO:0046872">
    <property type="term" value="F:metal ion binding"/>
    <property type="evidence" value="ECO:0007669"/>
    <property type="project" value="UniProtKB-KW"/>
</dbReference>
<dbReference type="GeneID" id="27692094"/>
<dbReference type="STRING" id="645134.A0A0L0HPI0"/>
<dbReference type="GO" id="GO:0016717">
    <property type="term" value="F:oxidoreductase activity, acting on paired donors, with oxidation of a pair of donors resulting in the reduction of molecular oxygen to two molecules of water"/>
    <property type="evidence" value="ECO:0007669"/>
    <property type="project" value="UniProtKB-ARBA"/>
</dbReference>
<name>A0A0L0HPI0_SPIPD</name>
<evidence type="ECO:0000256" key="2">
    <source>
        <dbReference type="ARBA" id="ARBA00022723"/>
    </source>
</evidence>
<dbReference type="PIRSF" id="PIRSF015921">
    <property type="entry name" value="FA_sphinglp_des"/>
    <property type="match status" value="1"/>
</dbReference>
<dbReference type="InterPro" id="IPR036400">
    <property type="entry name" value="Cyt_B5-like_heme/steroid_sf"/>
</dbReference>
<dbReference type="OMA" id="RECTAIF"/>
<dbReference type="PROSITE" id="PS50255">
    <property type="entry name" value="CYTOCHROME_B5_2"/>
    <property type="match status" value="1"/>
</dbReference>
<reference evidence="6 7" key="1">
    <citation type="submission" date="2009-08" db="EMBL/GenBank/DDBJ databases">
        <title>The Genome Sequence of Spizellomyces punctatus strain DAOM BR117.</title>
        <authorList>
            <consortium name="The Broad Institute Genome Sequencing Platform"/>
            <person name="Russ C."/>
            <person name="Cuomo C."/>
            <person name="Shea T."/>
            <person name="Young S.K."/>
            <person name="Zeng Q."/>
            <person name="Koehrsen M."/>
            <person name="Haas B."/>
            <person name="Borodovsky M."/>
            <person name="Guigo R."/>
            <person name="Alvarado L."/>
            <person name="Berlin A."/>
            <person name="Bochicchio J."/>
            <person name="Borenstein D."/>
            <person name="Chapman S."/>
            <person name="Chen Z."/>
            <person name="Engels R."/>
            <person name="Freedman E."/>
            <person name="Gellesch M."/>
            <person name="Goldberg J."/>
            <person name="Griggs A."/>
            <person name="Gujja S."/>
            <person name="Heiman D."/>
            <person name="Hepburn T."/>
            <person name="Howarth C."/>
            <person name="Jen D."/>
            <person name="Larson L."/>
            <person name="Lewis B."/>
            <person name="Mehta T."/>
            <person name="Park D."/>
            <person name="Pearson M."/>
            <person name="Roberts A."/>
            <person name="Saif S."/>
            <person name="Shenoy N."/>
            <person name="Sisk P."/>
            <person name="Stolte C."/>
            <person name="Sykes S."/>
            <person name="Thomson T."/>
            <person name="Walk T."/>
            <person name="White J."/>
            <person name="Yandava C."/>
            <person name="Burger G."/>
            <person name="Gray M.W."/>
            <person name="Holland P.W.H."/>
            <person name="King N."/>
            <person name="Lang F.B.F."/>
            <person name="Roger A.J."/>
            <person name="Ruiz-Trillo I."/>
            <person name="Lander E."/>
            <person name="Nusbaum C."/>
        </authorList>
    </citation>
    <scope>NUCLEOTIDE SEQUENCE [LARGE SCALE GENOMIC DNA]</scope>
    <source>
        <strain evidence="6 7">DAOM BR117</strain>
    </source>
</reference>
<dbReference type="Pfam" id="PF00487">
    <property type="entry name" value="FA_desaturase"/>
    <property type="match status" value="1"/>
</dbReference>
<keyword evidence="3" id="KW-0408">Iron</keyword>
<dbReference type="PANTHER" id="PTHR19353">
    <property type="entry name" value="FATTY ACID DESATURASE 2"/>
    <property type="match status" value="1"/>
</dbReference>
<keyword evidence="4" id="KW-0812">Transmembrane</keyword>
<evidence type="ECO:0000313" key="6">
    <source>
        <dbReference type="EMBL" id="KND02875.1"/>
    </source>
</evidence>
<proteinExistence type="predicted"/>
<dbReference type="SUPFAM" id="SSF55856">
    <property type="entry name" value="Cytochrome b5-like heme/steroid binding domain"/>
    <property type="match status" value="1"/>
</dbReference>
<sequence length="315" mass="36361">MCAHDRAEPAVITPKELGECNKPERALLAVRGKVYNVTEFVERHPGGRDILLMAAGRDVTQVFETYHDEKAEKVLSPYTNVPDADPDIDVASVHFRRIRKDQTWYPFYLLQHVYAPVMYSLYGLKSRYDDIAILYFSKRRGSIPVNPLTPSQHALFWGGKAFFVFHRLVLPAFFMPLSQVLYFFVLADLATAWTLALVFQANHVVQHVDWPTPDPKTNTINQDWMELQIRTAQDYSHDGFLTTKLTGGLNYQVVHHAFPQICQWYYPEIAPIVKSTCKEFGVPYTVRKDFWEAIGDHVRLLWDLGRDARVEKKAK</sequence>
<keyword evidence="7" id="KW-1185">Reference proteome</keyword>
<evidence type="ECO:0000256" key="4">
    <source>
        <dbReference type="SAM" id="Phobius"/>
    </source>
</evidence>
<gene>
    <name evidence="6" type="ORF">SPPG_08969</name>
</gene>